<evidence type="ECO:0000259" key="3">
    <source>
        <dbReference type="Pfam" id="PF22725"/>
    </source>
</evidence>
<dbReference type="Pfam" id="PF22725">
    <property type="entry name" value="GFO_IDH_MocA_C3"/>
    <property type="match status" value="1"/>
</dbReference>
<dbReference type="InterPro" id="IPR055170">
    <property type="entry name" value="GFO_IDH_MocA-like_dom"/>
</dbReference>
<dbReference type="Gene3D" id="3.30.360.10">
    <property type="entry name" value="Dihydrodipicolinate Reductase, domain 2"/>
    <property type="match status" value="1"/>
</dbReference>
<protein>
    <submittedName>
        <fullName evidence="4">Gfo/Idh/MocA family oxidoreductase</fullName>
    </submittedName>
</protein>
<dbReference type="Pfam" id="PF01408">
    <property type="entry name" value="GFO_IDH_MocA"/>
    <property type="match status" value="1"/>
</dbReference>
<dbReference type="Proteomes" id="UP001428774">
    <property type="component" value="Unassembled WGS sequence"/>
</dbReference>
<dbReference type="Gene3D" id="3.40.50.720">
    <property type="entry name" value="NAD(P)-binding Rossmann-like Domain"/>
    <property type="match status" value="1"/>
</dbReference>
<evidence type="ECO:0000313" key="5">
    <source>
        <dbReference type="Proteomes" id="UP001428774"/>
    </source>
</evidence>
<proteinExistence type="predicted"/>
<organism evidence="4 5">
    <name type="scientific">Ponticoccus litoralis</name>
    <dbReference type="NCBI Taxonomy" id="422297"/>
    <lineage>
        <taxon>Bacteria</taxon>
        <taxon>Pseudomonadati</taxon>
        <taxon>Pseudomonadota</taxon>
        <taxon>Alphaproteobacteria</taxon>
        <taxon>Rhodobacterales</taxon>
        <taxon>Roseobacteraceae</taxon>
        <taxon>Ponticoccus</taxon>
    </lineage>
</organism>
<name>A0AAW9SQ13_9RHOB</name>
<dbReference type="InterPro" id="IPR000683">
    <property type="entry name" value="Gfo/Idh/MocA-like_OxRdtase_N"/>
</dbReference>
<evidence type="ECO:0000313" key="4">
    <source>
        <dbReference type="EMBL" id="MEN9061065.1"/>
    </source>
</evidence>
<dbReference type="InterPro" id="IPR050463">
    <property type="entry name" value="Gfo/Idh/MocA_oxidrdct_glycsds"/>
</dbReference>
<evidence type="ECO:0000256" key="1">
    <source>
        <dbReference type="ARBA" id="ARBA00023002"/>
    </source>
</evidence>
<dbReference type="RefSeq" id="WP_347166177.1">
    <property type="nucleotide sequence ID" value="NZ_JBDNCH010000002.1"/>
</dbReference>
<feature type="domain" description="GFO/IDH/MocA-like oxidoreductase" evidence="3">
    <location>
        <begin position="129"/>
        <end position="251"/>
    </location>
</feature>
<keyword evidence="5" id="KW-1185">Reference proteome</keyword>
<dbReference type="InterPro" id="IPR036291">
    <property type="entry name" value="NAD(P)-bd_dom_sf"/>
</dbReference>
<dbReference type="GO" id="GO:0000166">
    <property type="term" value="F:nucleotide binding"/>
    <property type="evidence" value="ECO:0007669"/>
    <property type="project" value="InterPro"/>
</dbReference>
<feature type="domain" description="Gfo/Idh/MocA-like oxidoreductase N-terminal" evidence="2">
    <location>
        <begin position="1"/>
        <end position="118"/>
    </location>
</feature>
<dbReference type="EMBL" id="JBDNCH010000002">
    <property type="protein sequence ID" value="MEN9061065.1"/>
    <property type="molecule type" value="Genomic_DNA"/>
</dbReference>
<reference evidence="4 5" key="1">
    <citation type="submission" date="2024-05" db="EMBL/GenBank/DDBJ databases">
        <title>Genome sequence of Ponticoccus litoralis KCCM 90028.</title>
        <authorList>
            <person name="Kim J.M."/>
            <person name="Lee J.K."/>
            <person name="Choi B.J."/>
            <person name="Bayburt H."/>
            <person name="Baek J.H."/>
            <person name="Jeon C.O."/>
        </authorList>
    </citation>
    <scope>NUCLEOTIDE SEQUENCE [LARGE SCALE GENOMIC DNA]</scope>
    <source>
        <strain evidence="4 5">KCCM 90028</strain>
    </source>
</reference>
<keyword evidence="1" id="KW-0560">Oxidoreductase</keyword>
<dbReference type="PANTHER" id="PTHR43818:SF11">
    <property type="entry name" value="BCDNA.GH03377"/>
    <property type="match status" value="1"/>
</dbReference>
<dbReference type="GO" id="GO:0016491">
    <property type="term" value="F:oxidoreductase activity"/>
    <property type="evidence" value="ECO:0007669"/>
    <property type="project" value="UniProtKB-KW"/>
</dbReference>
<dbReference type="SUPFAM" id="SSF51735">
    <property type="entry name" value="NAD(P)-binding Rossmann-fold domains"/>
    <property type="match status" value="1"/>
</dbReference>
<sequence length="359" mass="39183">MKVALIGCGFFAINQLHGWQDATGAEVVAVCDRDPERLRLVQEQFGVTRTYTDARAMFAEGGFDTVDIATTVQSHRPLVELAARHGVHVICQKPFAQTMQDARAMVSAVEASGKVLMVHENFRWQSALRAAIDALRGGAIGTPFFGRVSFRSGYDVFSGQPYLAEGERFIIEDLGIHILDVARALFGDVRRLTATTRRINPGIEGEDVATMLLEHKDGVTCVVDCSYATKRAPETFPESLLEIDGTGGTLRLDAGYRLTIQTPGGPRRAMSARRFCPRAARPWHNIQESVALIQQHFVDSLAAGRQPETSGADNVLTLALVEAAYLSAVPNTAPSNCRKSDGFPAPKPCAIMRETKERP</sequence>
<comment type="caution">
    <text evidence="4">The sequence shown here is derived from an EMBL/GenBank/DDBJ whole genome shotgun (WGS) entry which is preliminary data.</text>
</comment>
<dbReference type="PANTHER" id="PTHR43818">
    <property type="entry name" value="BCDNA.GH03377"/>
    <property type="match status" value="1"/>
</dbReference>
<evidence type="ECO:0000259" key="2">
    <source>
        <dbReference type="Pfam" id="PF01408"/>
    </source>
</evidence>
<dbReference type="SUPFAM" id="SSF55347">
    <property type="entry name" value="Glyceraldehyde-3-phosphate dehydrogenase-like, C-terminal domain"/>
    <property type="match status" value="1"/>
</dbReference>
<accession>A0AAW9SQ13</accession>
<dbReference type="AlphaFoldDB" id="A0AAW9SQ13"/>
<gene>
    <name evidence="4" type="ORF">ABFB10_08450</name>
</gene>